<reference evidence="1" key="2">
    <citation type="submission" date="2020-03" db="EMBL/GenBank/DDBJ databases">
        <authorList>
            <person name="Fu F.-F."/>
            <person name="Chen J."/>
        </authorList>
    </citation>
    <scope>NUCLEOTIDE SEQUENCE</scope>
    <source>
        <strain evidence="1">Lc1</strain>
    </source>
</reference>
<name>A0A8H4CQZ3_COLGL</name>
<evidence type="ECO:0000313" key="1">
    <source>
        <dbReference type="EMBL" id="KAF3808525.1"/>
    </source>
</evidence>
<dbReference type="EMBL" id="WVTB01000019">
    <property type="protein sequence ID" value="KAF3808525.1"/>
    <property type="molecule type" value="Genomic_DNA"/>
</dbReference>
<dbReference type="AlphaFoldDB" id="A0A8H4CQZ3"/>
<proteinExistence type="predicted"/>
<accession>A0A8H4CQZ3</accession>
<protein>
    <submittedName>
        <fullName evidence="1">Zinc finger protein rst2</fullName>
    </submittedName>
</protein>
<evidence type="ECO:0000313" key="2">
    <source>
        <dbReference type="Proteomes" id="UP000613401"/>
    </source>
</evidence>
<comment type="caution">
    <text evidence="1">The sequence shown here is derived from an EMBL/GenBank/DDBJ whole genome shotgun (WGS) entry which is preliminary data.</text>
</comment>
<sequence>MEMQTDRPHISGGFGSPNISNDIYGLIRRRSHMFVNAVHLSLGETCYSVTSDFIMSQIAILLTMKTTFHRRVVSTTQYPREQC</sequence>
<dbReference type="GeneID" id="69013537"/>
<dbReference type="RefSeq" id="XP_045267684.1">
    <property type="nucleotide sequence ID" value="XM_045406392.1"/>
</dbReference>
<reference evidence="1" key="1">
    <citation type="journal article" date="2020" name="Phytopathology">
        <title>Genome sequence and comparative analysis of Colletotrichum gloeosporioides isolated from Liriodendron leaves.</title>
        <authorList>
            <person name="Fu F.F."/>
            <person name="Hao Z."/>
            <person name="Wang P."/>
            <person name="Lu Y."/>
            <person name="Xue L.J."/>
            <person name="Wei G."/>
            <person name="Tian Y."/>
            <person name="Baishi H."/>
            <person name="Xu H."/>
            <person name="Shi J."/>
            <person name="Cheng T."/>
            <person name="Wang G."/>
            <person name="Yi Y."/>
            <person name="Chen J."/>
        </authorList>
    </citation>
    <scope>NUCLEOTIDE SEQUENCE</scope>
    <source>
        <strain evidence="1">Lc1</strain>
    </source>
</reference>
<organism evidence="1 2">
    <name type="scientific">Colletotrichum gloeosporioides</name>
    <name type="common">Anthracnose fungus</name>
    <name type="synonym">Glomerella cingulata</name>
    <dbReference type="NCBI Taxonomy" id="474922"/>
    <lineage>
        <taxon>Eukaryota</taxon>
        <taxon>Fungi</taxon>
        <taxon>Dikarya</taxon>
        <taxon>Ascomycota</taxon>
        <taxon>Pezizomycotina</taxon>
        <taxon>Sordariomycetes</taxon>
        <taxon>Hypocreomycetidae</taxon>
        <taxon>Glomerellales</taxon>
        <taxon>Glomerellaceae</taxon>
        <taxon>Colletotrichum</taxon>
        <taxon>Colletotrichum gloeosporioides species complex</taxon>
    </lineage>
</organism>
<dbReference type="Proteomes" id="UP000613401">
    <property type="component" value="Unassembled WGS sequence"/>
</dbReference>
<keyword evidence="2" id="KW-1185">Reference proteome</keyword>
<gene>
    <name evidence="1" type="ORF">GCG54_00006389</name>
</gene>